<reference evidence="1 2" key="1">
    <citation type="submission" date="2019-08" db="EMBL/GenBank/DDBJ databases">
        <authorList>
            <person name="Peeters C."/>
        </authorList>
    </citation>
    <scope>NUCLEOTIDE SEQUENCE [LARGE SCALE GENOMIC DNA]</scope>
    <source>
        <strain evidence="1 2">LMG 20603</strain>
    </source>
</reference>
<evidence type="ECO:0000313" key="2">
    <source>
        <dbReference type="Proteomes" id="UP000382040"/>
    </source>
</evidence>
<dbReference type="Proteomes" id="UP000382040">
    <property type="component" value="Unassembled WGS sequence"/>
</dbReference>
<gene>
    <name evidence="1" type="ORF">PBR20603_01477</name>
</gene>
<sequence>MPLNPRPSDLTIDQLRSLWLNHKDPVLRRVIEEVAFRRLEAQRKQKVLFEVEKLYAIIHQAWKEEVGDTLIALECLKALLGEHRTAKGESPRIPGAPPR</sequence>
<dbReference type="OrthoDB" id="8943088at2"/>
<keyword evidence="2" id="KW-1185">Reference proteome</keyword>
<name>A0A5E5BMQ8_9BURK</name>
<dbReference type="EMBL" id="CABPST010000002">
    <property type="protein sequence ID" value="VVE87541.1"/>
    <property type="molecule type" value="Genomic_DNA"/>
</dbReference>
<evidence type="ECO:0000313" key="1">
    <source>
        <dbReference type="EMBL" id="VVE87541.1"/>
    </source>
</evidence>
<dbReference type="AlphaFoldDB" id="A0A5E5BMQ8"/>
<protein>
    <submittedName>
        <fullName evidence="1">Uncharacterized protein</fullName>
    </submittedName>
</protein>
<proteinExistence type="predicted"/>
<dbReference type="RefSeq" id="WP_150558853.1">
    <property type="nucleotide sequence ID" value="NZ_CABPST010000002.1"/>
</dbReference>
<organism evidence="1 2">
    <name type="scientific">Pandoraea bronchicola</name>
    <dbReference type="NCBI Taxonomy" id="2508287"/>
    <lineage>
        <taxon>Bacteria</taxon>
        <taxon>Pseudomonadati</taxon>
        <taxon>Pseudomonadota</taxon>
        <taxon>Betaproteobacteria</taxon>
        <taxon>Burkholderiales</taxon>
        <taxon>Burkholderiaceae</taxon>
        <taxon>Pandoraea</taxon>
    </lineage>
</organism>
<accession>A0A5E5BMQ8</accession>